<gene>
    <name evidence="1" type="primary">LOC102590162</name>
</gene>
<evidence type="ECO:0000313" key="2">
    <source>
        <dbReference type="Proteomes" id="UP000011115"/>
    </source>
</evidence>
<evidence type="ECO:0000313" key="1">
    <source>
        <dbReference type="EnsemblPlants" id="PGSC0003DMT400015723"/>
    </source>
</evidence>
<dbReference type="Proteomes" id="UP000011115">
    <property type="component" value="Unassembled WGS sequence"/>
</dbReference>
<reference evidence="2" key="1">
    <citation type="journal article" date="2011" name="Nature">
        <title>Genome sequence and analysis of the tuber crop potato.</title>
        <authorList>
            <consortium name="The Potato Genome Sequencing Consortium"/>
        </authorList>
    </citation>
    <scope>NUCLEOTIDE SEQUENCE [LARGE SCALE GENOMIC DNA]</scope>
    <source>
        <strain evidence="2">cv. DM1-3 516 R44</strain>
    </source>
</reference>
<dbReference type="EnsemblPlants" id="PGSC0003DMT400015723">
    <property type="protein sequence ID" value="PGSC0003DMT400015723"/>
    <property type="gene ID" value="PGSC0003DMG400006143"/>
</dbReference>
<proteinExistence type="predicted"/>
<organism evidence="1 2">
    <name type="scientific">Solanum tuberosum</name>
    <name type="common">Potato</name>
    <dbReference type="NCBI Taxonomy" id="4113"/>
    <lineage>
        <taxon>Eukaryota</taxon>
        <taxon>Viridiplantae</taxon>
        <taxon>Streptophyta</taxon>
        <taxon>Embryophyta</taxon>
        <taxon>Tracheophyta</taxon>
        <taxon>Spermatophyta</taxon>
        <taxon>Magnoliopsida</taxon>
        <taxon>eudicotyledons</taxon>
        <taxon>Gunneridae</taxon>
        <taxon>Pentapetalae</taxon>
        <taxon>asterids</taxon>
        <taxon>lamiids</taxon>
        <taxon>Solanales</taxon>
        <taxon>Solanaceae</taxon>
        <taxon>Solanoideae</taxon>
        <taxon>Solaneae</taxon>
        <taxon>Solanum</taxon>
    </lineage>
</organism>
<dbReference type="HOGENOM" id="CLU_2626797_0_0_1"/>
<dbReference type="AlphaFoldDB" id="M1A6G1"/>
<reference evidence="1" key="2">
    <citation type="submission" date="2015-06" db="UniProtKB">
        <authorList>
            <consortium name="EnsemblPlants"/>
        </authorList>
    </citation>
    <scope>IDENTIFICATION</scope>
    <source>
        <strain evidence="1">DM1-3 516 R44</strain>
    </source>
</reference>
<name>M1A6G1_SOLTU</name>
<dbReference type="OrthoDB" id="2019109at2759"/>
<sequence>MVIQVDPSKYYLFSVSICKLYNVFNKKQMTDIRNVEWCLQDISTRSVALLQKVKQESVTSTFNSPNAHHQSSLATAAC</sequence>
<accession>M1A6G1</accession>
<protein>
    <submittedName>
        <fullName evidence="1">Glycosyl hydrolase 1</fullName>
    </submittedName>
</protein>
<keyword evidence="2" id="KW-1185">Reference proteome</keyword>
<dbReference type="Gramene" id="PGSC0003DMT400015723">
    <property type="protein sequence ID" value="PGSC0003DMT400015723"/>
    <property type="gene ID" value="PGSC0003DMG400006143"/>
</dbReference>
<dbReference type="ExpressionAtlas" id="M1A6G1">
    <property type="expression patterns" value="baseline"/>
</dbReference>